<evidence type="ECO:0000259" key="2">
    <source>
        <dbReference type="Pfam" id="PF01408"/>
    </source>
</evidence>
<evidence type="ECO:0000313" key="5">
    <source>
        <dbReference type="Proteomes" id="UP001500552"/>
    </source>
</evidence>
<comment type="caution">
    <text evidence="4">The sequence shown here is derived from an EMBL/GenBank/DDBJ whole genome shotgun (WGS) entry which is preliminary data.</text>
</comment>
<evidence type="ECO:0000259" key="3">
    <source>
        <dbReference type="Pfam" id="PF22725"/>
    </source>
</evidence>
<evidence type="ECO:0000313" key="4">
    <source>
        <dbReference type="EMBL" id="GAA4439002.1"/>
    </source>
</evidence>
<organism evidence="4 5">
    <name type="scientific">Pontibacter saemangeumensis</name>
    <dbReference type="NCBI Taxonomy" id="1084525"/>
    <lineage>
        <taxon>Bacteria</taxon>
        <taxon>Pseudomonadati</taxon>
        <taxon>Bacteroidota</taxon>
        <taxon>Cytophagia</taxon>
        <taxon>Cytophagales</taxon>
        <taxon>Hymenobacteraceae</taxon>
        <taxon>Pontibacter</taxon>
    </lineage>
</organism>
<protein>
    <recommendedName>
        <fullName evidence="6">Gfo/Idh/MocA family oxidoreductase</fullName>
    </recommendedName>
</protein>
<dbReference type="Proteomes" id="UP001500552">
    <property type="component" value="Unassembled WGS sequence"/>
</dbReference>
<dbReference type="PANTHER" id="PTHR43818">
    <property type="entry name" value="BCDNA.GH03377"/>
    <property type="match status" value="1"/>
</dbReference>
<dbReference type="InterPro" id="IPR050463">
    <property type="entry name" value="Gfo/Idh/MocA_oxidrdct_glycsds"/>
</dbReference>
<dbReference type="Gene3D" id="3.40.50.720">
    <property type="entry name" value="NAD(P)-binding Rossmann-like Domain"/>
    <property type="match status" value="1"/>
</dbReference>
<dbReference type="InterPro" id="IPR036291">
    <property type="entry name" value="NAD(P)-bd_dom_sf"/>
</dbReference>
<dbReference type="PANTHER" id="PTHR43818:SF11">
    <property type="entry name" value="BCDNA.GH03377"/>
    <property type="match status" value="1"/>
</dbReference>
<sequence>MGNKPYKITLLGTGLIGTFYTMSLHGQRKADRVHTVYSRSGERAQKFAEAWDIPHWQRDMAQAIQSPDTDVVVIGLPNHLHLEAVRLAAQAGKAILCTKPLGRNAQEALEMLKIVEEAGVFHGYLEDLAYPSKTLKALASIKNGALGKVLWTRSREAHPGPHSDWFWDPQYSGGGAIIDMGCHCIEIGRNYIGKDVRPVEVMCWADTLVKPIEAEDNAIGLVKYANGAVGQFEVSWTYRGGMDLRDEVAGTEGTVRVDHFLRTGFEMFTSTGEKGYVAEKAESETGWLFPVGDEAHALGYPQMFEDMFNAMDKGVAPMETFYDGYIVNAIMDACYKSAKTKKWEPVELVVWRGKEGAERQEQYKEYDQDHYLIKEELLPDGRKKLILKEKAGGKLVQHVTE</sequence>
<proteinExistence type="predicted"/>
<name>A0ABP8LYV4_9BACT</name>
<dbReference type="Pfam" id="PF01408">
    <property type="entry name" value="GFO_IDH_MocA"/>
    <property type="match status" value="1"/>
</dbReference>
<dbReference type="InterPro" id="IPR000683">
    <property type="entry name" value="Gfo/Idh/MocA-like_OxRdtase_N"/>
</dbReference>
<evidence type="ECO:0000256" key="1">
    <source>
        <dbReference type="ARBA" id="ARBA00023002"/>
    </source>
</evidence>
<dbReference type="SUPFAM" id="SSF55347">
    <property type="entry name" value="Glyceraldehyde-3-phosphate dehydrogenase-like, C-terminal domain"/>
    <property type="match status" value="1"/>
</dbReference>
<evidence type="ECO:0008006" key="6">
    <source>
        <dbReference type="Google" id="ProtNLM"/>
    </source>
</evidence>
<dbReference type="InterPro" id="IPR055170">
    <property type="entry name" value="GFO_IDH_MocA-like_dom"/>
</dbReference>
<accession>A0ABP8LYV4</accession>
<gene>
    <name evidence="4" type="ORF">GCM10023188_34890</name>
</gene>
<keyword evidence="5" id="KW-1185">Reference proteome</keyword>
<dbReference type="Gene3D" id="3.30.360.10">
    <property type="entry name" value="Dihydrodipicolinate Reductase, domain 2"/>
    <property type="match status" value="1"/>
</dbReference>
<feature type="domain" description="GFO/IDH/MocA-like oxidoreductase" evidence="3">
    <location>
        <begin position="136"/>
        <end position="256"/>
    </location>
</feature>
<feature type="domain" description="Gfo/Idh/MocA-like oxidoreductase N-terminal" evidence="2">
    <location>
        <begin position="7"/>
        <end position="120"/>
    </location>
</feature>
<dbReference type="EMBL" id="BAABHC010000020">
    <property type="protein sequence ID" value="GAA4439002.1"/>
    <property type="molecule type" value="Genomic_DNA"/>
</dbReference>
<reference evidence="5" key="1">
    <citation type="journal article" date="2019" name="Int. J. Syst. Evol. Microbiol.">
        <title>The Global Catalogue of Microorganisms (GCM) 10K type strain sequencing project: providing services to taxonomists for standard genome sequencing and annotation.</title>
        <authorList>
            <consortium name="The Broad Institute Genomics Platform"/>
            <consortium name="The Broad Institute Genome Sequencing Center for Infectious Disease"/>
            <person name="Wu L."/>
            <person name="Ma J."/>
        </authorList>
    </citation>
    <scope>NUCLEOTIDE SEQUENCE [LARGE SCALE GENOMIC DNA]</scope>
    <source>
        <strain evidence="5">JCM 17926</strain>
    </source>
</reference>
<dbReference type="RefSeq" id="WP_345160839.1">
    <property type="nucleotide sequence ID" value="NZ_BAABHC010000020.1"/>
</dbReference>
<dbReference type="Pfam" id="PF22725">
    <property type="entry name" value="GFO_IDH_MocA_C3"/>
    <property type="match status" value="1"/>
</dbReference>
<keyword evidence="1" id="KW-0560">Oxidoreductase</keyword>
<dbReference type="SUPFAM" id="SSF51735">
    <property type="entry name" value="NAD(P)-binding Rossmann-fold domains"/>
    <property type="match status" value="1"/>
</dbReference>